<comment type="caution">
    <text evidence="2">The sequence shown here is derived from an EMBL/GenBank/DDBJ whole genome shotgun (WGS) entry which is preliminary data.</text>
</comment>
<dbReference type="Proteomes" id="UP001145094">
    <property type="component" value="Unassembled WGS sequence"/>
</dbReference>
<dbReference type="Pfam" id="PF07722">
    <property type="entry name" value="Peptidase_C26"/>
    <property type="match status" value="1"/>
</dbReference>
<sequence length="238" mass="26694">MKQNSPSIGIVVCAREHGRMFTSLPYIQAAADHGGLPFLIPFYEDMELSYFRACLKKYDGFLFCGGADINPLLFGQVPSPELGTTDYDFDRFQLDFLTFLLKDSEKPVLGICKGMQLLTLACGGTIYQDLSEQPDFFNHSPAAAFRHDPVHLVRTLEDTMLSDLIGKQAKVNSFHHQAVKDPGEVLRICALAPDGLIEAVEGIRHPFLLGIQWHPECMYLTSRKMSRIFSAFIEACRN</sequence>
<dbReference type="EMBL" id="BSCH01000004">
    <property type="protein sequence ID" value="GLG89336.1"/>
    <property type="molecule type" value="Genomic_DNA"/>
</dbReference>
<organism evidence="2 3">
    <name type="scientific">Sellimonas catena</name>
    <dbReference type="NCBI Taxonomy" id="2994035"/>
    <lineage>
        <taxon>Bacteria</taxon>
        <taxon>Bacillati</taxon>
        <taxon>Bacillota</taxon>
        <taxon>Clostridia</taxon>
        <taxon>Lachnospirales</taxon>
        <taxon>Lachnospiraceae</taxon>
        <taxon>Sellimonas</taxon>
    </lineage>
</organism>
<dbReference type="SUPFAM" id="SSF52317">
    <property type="entry name" value="Class I glutamine amidotransferase-like"/>
    <property type="match status" value="1"/>
</dbReference>
<gene>
    <name evidence="1" type="ORF">Selli1_25900</name>
    <name evidence="2" type="ORF">Selli2_07630</name>
</gene>
<accession>A0A9W6CC11</accession>
<dbReference type="InterPro" id="IPR029062">
    <property type="entry name" value="Class_I_gatase-like"/>
</dbReference>
<reference evidence="2" key="3">
    <citation type="submission" date="2022-11" db="EMBL/GenBank/DDBJ databases">
        <title>Draft genome sequence of Sellimonas catena strain 18CBH55.</title>
        <authorList>
            <person name="Atsushi H."/>
            <person name="Moriya O."/>
            <person name="Mitsuo S."/>
        </authorList>
    </citation>
    <scope>NUCLEOTIDE SEQUENCE</scope>
    <source>
        <strain evidence="2">18CBH55</strain>
    </source>
</reference>
<dbReference type="GO" id="GO:0005829">
    <property type="term" value="C:cytosol"/>
    <property type="evidence" value="ECO:0007669"/>
    <property type="project" value="TreeGrafter"/>
</dbReference>
<dbReference type="Gene3D" id="3.40.50.880">
    <property type="match status" value="1"/>
</dbReference>
<name>A0A9W6CC11_9FIRM</name>
<protein>
    <submittedName>
        <fullName evidence="2">Peptidase C26</fullName>
    </submittedName>
</protein>
<dbReference type="PANTHER" id="PTHR43235:SF1">
    <property type="entry name" value="GLUTAMINE AMIDOTRANSFERASE PB2B2.05-RELATED"/>
    <property type="match status" value="1"/>
</dbReference>
<dbReference type="Proteomes" id="UP001145145">
    <property type="component" value="Unassembled WGS sequence"/>
</dbReference>
<dbReference type="InterPro" id="IPR044668">
    <property type="entry name" value="PuuD-like"/>
</dbReference>
<dbReference type="PROSITE" id="PS51273">
    <property type="entry name" value="GATASE_TYPE_1"/>
    <property type="match status" value="1"/>
</dbReference>
<evidence type="ECO:0000313" key="1">
    <source>
        <dbReference type="EMBL" id="GLG05416.1"/>
    </source>
</evidence>
<dbReference type="CDD" id="cd01745">
    <property type="entry name" value="GATase1_2"/>
    <property type="match status" value="1"/>
</dbReference>
<keyword evidence="4" id="KW-1185">Reference proteome</keyword>
<dbReference type="RefSeq" id="WP_087167405.1">
    <property type="nucleotide sequence ID" value="NZ_BSBO01000028.1"/>
</dbReference>
<dbReference type="InterPro" id="IPR011697">
    <property type="entry name" value="Peptidase_C26"/>
</dbReference>
<reference evidence="2" key="4">
    <citation type="submission" date="2022-11" db="EMBL/GenBank/DDBJ databases">
        <title>Draft genome sequence of Sellimonas catena strain 18CBH55.</title>
        <authorList>
            <person name="Hisatomi A."/>
            <person name="Ohkuma M."/>
            <person name="Sakamoto M."/>
        </authorList>
    </citation>
    <scope>NUCLEOTIDE SEQUENCE</scope>
    <source>
        <strain evidence="2">18CBH55</strain>
    </source>
</reference>
<evidence type="ECO:0000313" key="2">
    <source>
        <dbReference type="EMBL" id="GLG89336.1"/>
    </source>
</evidence>
<dbReference type="EMBL" id="BSBO01000028">
    <property type="protein sequence ID" value="GLG05416.1"/>
    <property type="molecule type" value="Genomic_DNA"/>
</dbReference>
<dbReference type="AlphaFoldDB" id="A0A9W6CC11"/>
<evidence type="ECO:0000313" key="3">
    <source>
        <dbReference type="Proteomes" id="UP001145094"/>
    </source>
</evidence>
<dbReference type="GO" id="GO:0016811">
    <property type="term" value="F:hydrolase activity, acting on carbon-nitrogen (but not peptide) bonds, in linear amides"/>
    <property type="evidence" value="ECO:0007669"/>
    <property type="project" value="InterPro"/>
</dbReference>
<evidence type="ECO:0000313" key="4">
    <source>
        <dbReference type="Proteomes" id="UP001145145"/>
    </source>
</evidence>
<reference evidence="1" key="2">
    <citation type="submission" date="2022-11" db="EMBL/GenBank/DDBJ databases">
        <title>Draft genome sequence of Sellimonas catena strain 12EGH17.</title>
        <authorList>
            <person name="Atsushi H."/>
            <person name="Moriya O."/>
            <person name="Mitsuo S."/>
        </authorList>
    </citation>
    <scope>NUCLEOTIDE SEQUENCE</scope>
    <source>
        <strain evidence="1">12EGH17</strain>
    </source>
</reference>
<reference evidence="2 4" key="5">
    <citation type="journal article" date="2023" name="Int. J. Syst. Evol. Microbiol.">
        <title>Sellimonas catena sp. nov., isolated from human faeces.</title>
        <authorList>
            <person name="Hisatomi A."/>
            <person name="Ohkuma M."/>
            <person name="Sakamoto M."/>
        </authorList>
    </citation>
    <scope>NUCLEOTIDE SEQUENCE</scope>
    <source>
        <strain evidence="1 4">12EGH17</strain>
        <strain evidence="2">18CBH55</strain>
    </source>
</reference>
<proteinExistence type="predicted"/>
<reference evidence="1" key="1">
    <citation type="submission" date="2022-11" db="EMBL/GenBank/DDBJ databases">
        <title>Draft genome sequence of Sellimonas catena strain 12EGH17.</title>
        <authorList>
            <person name="Hisatomi A."/>
            <person name="Ohkuma M."/>
            <person name="Sakamoto M."/>
        </authorList>
    </citation>
    <scope>NUCLEOTIDE SEQUENCE</scope>
    <source>
        <strain evidence="1">12EGH17</strain>
    </source>
</reference>
<dbReference type="PANTHER" id="PTHR43235">
    <property type="entry name" value="GLUTAMINE AMIDOTRANSFERASE PB2B2.05-RELATED"/>
    <property type="match status" value="1"/>
</dbReference>